<dbReference type="EMBL" id="SNRY01000467">
    <property type="protein sequence ID" value="KAA6340335.1"/>
    <property type="molecule type" value="Genomic_DNA"/>
</dbReference>
<keyword evidence="1" id="KW-0472">Membrane</keyword>
<evidence type="ECO:0000256" key="1">
    <source>
        <dbReference type="SAM" id="Phobius"/>
    </source>
</evidence>
<reference evidence="2" key="1">
    <citation type="submission" date="2019-03" db="EMBL/GenBank/DDBJ databases">
        <title>Single cell metagenomics reveals metabolic interactions within the superorganism composed of flagellate Streblomastix strix and complex community of Bacteroidetes bacteria on its surface.</title>
        <authorList>
            <person name="Treitli S.C."/>
            <person name="Kolisko M."/>
            <person name="Husnik F."/>
            <person name="Keeling P."/>
            <person name="Hampl V."/>
        </authorList>
    </citation>
    <scope>NUCLEOTIDE SEQUENCE</scope>
    <source>
        <strain evidence="2">STM</strain>
    </source>
</reference>
<feature type="transmembrane region" description="Helical" evidence="1">
    <location>
        <begin position="17"/>
        <end position="36"/>
    </location>
</feature>
<keyword evidence="1" id="KW-1133">Transmembrane helix</keyword>
<protein>
    <recommendedName>
        <fullName evidence="3">DUF5305 domain-containing protein</fullName>
    </recommendedName>
</protein>
<feature type="transmembrane region" description="Helical" evidence="1">
    <location>
        <begin position="213"/>
        <end position="235"/>
    </location>
</feature>
<accession>A0A5J4S4B8</accession>
<sequence>MGENIFQKLPERSGLKIVTILLGIITGVMTIYSFFLPNKKIDLRYEIIANTNVLDFNADINKLEVYYDSTNLKQTQENLRIYTVKIINNGKQDIVKGDYDDNAPLGIQINSGEIIEQPQLIQTSNDYIKHNLNFIDYQKDRISFSQVILEASEYYIVKLLVLHKKDTIPEIISFGKIAGQKNIDVVNAIDVKEEVTFWGRVFFGNIWVQVLKLLIYLAAWIIIIIVIVGIASSIGTYQEKKRKIKVVDEFKKLEMYEYTRMDNAIFDRYKEWGPSSFKKMRTLLDRDEKELNETYKRSKDNLKGEYRYRQHGKSDDFYIISEMIKDGIVVFREQDHLVVNQAMKDTLYKFMDFLKTKKEDFYERPSSPIFETETISDDQ</sequence>
<proteinExistence type="predicted"/>
<keyword evidence="1" id="KW-0812">Transmembrane</keyword>
<gene>
    <name evidence="2" type="ORF">EZS27_011785</name>
</gene>
<comment type="caution">
    <text evidence="2">The sequence shown here is derived from an EMBL/GenBank/DDBJ whole genome shotgun (WGS) entry which is preliminary data.</text>
</comment>
<name>A0A5J4S4B8_9ZZZZ</name>
<organism evidence="2">
    <name type="scientific">termite gut metagenome</name>
    <dbReference type="NCBI Taxonomy" id="433724"/>
    <lineage>
        <taxon>unclassified sequences</taxon>
        <taxon>metagenomes</taxon>
        <taxon>organismal metagenomes</taxon>
    </lineage>
</organism>
<dbReference type="AlphaFoldDB" id="A0A5J4S4B8"/>
<evidence type="ECO:0008006" key="3">
    <source>
        <dbReference type="Google" id="ProtNLM"/>
    </source>
</evidence>
<evidence type="ECO:0000313" key="2">
    <source>
        <dbReference type="EMBL" id="KAA6340335.1"/>
    </source>
</evidence>